<sequence>MGLLSASLIRGVKLQSYRRRTCNNHRATTTTRLSLVVVRLLTAFSVAAAWLLYLYSLRTEGRHTAPSNGFARRRSDSILLRRVRNARTLENQSSNVDNELGNRYNSHTQQSNRNGTTVTFISDLWREDTQDPDVQAAESRQSTSETGLHPADHGLGSGRSFPPTGMEVSESDPSSNQWEQGGNGLNVKSDTADCPLVVNFVAVSSHGDVVAVGSARNDECHDNVFFPYAFTTQETTWLQEQRRQPAPKSPNKVAAETDPHSHDTAASQSFQPKIWNQISVGHPPIITCQDDNTDAPIQARDNCGVTTATVTSSDSTPPPIGPSEFDIVGEGTGWQVEMMFSGRTLPIHRGTTWVDRQDQSPLEGFRGNATIIAPRGDCYRYTMSSDGSRSAAQNPTDDFSISCPPWRGDHASTPEHNDQVESVGQGAFLSSDPDHPFDIAGFGIAIGTNLLCSWSEDNDGTATCLGEGNIDDMSEHDVTLQNMEKLQQDVDTTVMGIAVALSNEHGSDLANDSENPISNVQANNENNKSGTTASPAHGEDPAKSHESSSSSHTSEHAAAIQSCGFEPTPNNSTPSGDDGFNSVHAMLATAKLQITVWLSDAWESLHSFFD</sequence>
<feature type="transmembrane region" description="Helical" evidence="2">
    <location>
        <begin position="33"/>
        <end position="55"/>
    </location>
</feature>
<name>A0A9N8HRK6_9STRA</name>
<organism evidence="3 4">
    <name type="scientific">Seminavis robusta</name>
    <dbReference type="NCBI Taxonomy" id="568900"/>
    <lineage>
        <taxon>Eukaryota</taxon>
        <taxon>Sar</taxon>
        <taxon>Stramenopiles</taxon>
        <taxon>Ochrophyta</taxon>
        <taxon>Bacillariophyta</taxon>
        <taxon>Bacillariophyceae</taxon>
        <taxon>Bacillariophycidae</taxon>
        <taxon>Naviculales</taxon>
        <taxon>Naviculaceae</taxon>
        <taxon>Seminavis</taxon>
    </lineage>
</organism>
<feature type="compositionally biased region" description="Polar residues" evidence="1">
    <location>
        <begin position="171"/>
        <end position="180"/>
    </location>
</feature>
<protein>
    <submittedName>
        <fullName evidence="3">Uncharacterized protein</fullName>
    </submittedName>
</protein>
<feature type="compositionally biased region" description="Basic and acidic residues" evidence="1">
    <location>
        <begin position="537"/>
        <end position="546"/>
    </location>
</feature>
<feature type="compositionally biased region" description="Low complexity" evidence="1">
    <location>
        <begin position="547"/>
        <end position="559"/>
    </location>
</feature>
<feature type="region of interest" description="Disordered" evidence="1">
    <location>
        <begin position="506"/>
        <end position="577"/>
    </location>
</feature>
<feature type="compositionally biased region" description="Polar residues" evidence="1">
    <location>
        <begin position="510"/>
        <end position="534"/>
    </location>
</feature>
<evidence type="ECO:0000256" key="1">
    <source>
        <dbReference type="SAM" id="MobiDB-lite"/>
    </source>
</evidence>
<feature type="region of interest" description="Disordered" evidence="1">
    <location>
        <begin position="238"/>
        <end position="268"/>
    </location>
</feature>
<accession>A0A9N8HRK6</accession>
<gene>
    <name evidence="3" type="ORF">SEMRO_1584_G284050.1</name>
</gene>
<dbReference type="Proteomes" id="UP001153069">
    <property type="component" value="Unassembled WGS sequence"/>
</dbReference>
<keyword evidence="2" id="KW-1133">Transmembrane helix</keyword>
<feature type="region of interest" description="Disordered" evidence="1">
    <location>
        <begin position="384"/>
        <end position="421"/>
    </location>
</feature>
<evidence type="ECO:0000256" key="2">
    <source>
        <dbReference type="SAM" id="Phobius"/>
    </source>
</evidence>
<keyword evidence="4" id="KW-1185">Reference proteome</keyword>
<feature type="compositionally biased region" description="Basic and acidic residues" evidence="1">
    <location>
        <begin position="407"/>
        <end position="419"/>
    </location>
</feature>
<feature type="region of interest" description="Disordered" evidence="1">
    <location>
        <begin position="89"/>
        <end position="116"/>
    </location>
</feature>
<reference evidence="3" key="1">
    <citation type="submission" date="2020-06" db="EMBL/GenBank/DDBJ databases">
        <authorList>
            <consortium name="Plant Systems Biology data submission"/>
        </authorList>
    </citation>
    <scope>NUCLEOTIDE SEQUENCE</scope>
    <source>
        <strain evidence="3">D6</strain>
    </source>
</reference>
<dbReference type="EMBL" id="CAICTM010001582">
    <property type="protein sequence ID" value="CAB9524783.1"/>
    <property type="molecule type" value="Genomic_DNA"/>
</dbReference>
<evidence type="ECO:0000313" key="4">
    <source>
        <dbReference type="Proteomes" id="UP001153069"/>
    </source>
</evidence>
<feature type="region of interest" description="Disordered" evidence="1">
    <location>
        <begin position="130"/>
        <end position="187"/>
    </location>
</feature>
<keyword evidence="2" id="KW-0812">Transmembrane</keyword>
<dbReference type="AlphaFoldDB" id="A0A9N8HRK6"/>
<comment type="caution">
    <text evidence="3">The sequence shown here is derived from an EMBL/GenBank/DDBJ whole genome shotgun (WGS) entry which is preliminary data.</text>
</comment>
<feature type="compositionally biased region" description="Polar residues" evidence="1">
    <location>
        <begin position="384"/>
        <end position="399"/>
    </location>
</feature>
<keyword evidence="2" id="KW-0472">Membrane</keyword>
<evidence type="ECO:0000313" key="3">
    <source>
        <dbReference type="EMBL" id="CAB9524783.1"/>
    </source>
</evidence>
<proteinExistence type="predicted"/>